<feature type="compositionally biased region" description="Gly residues" evidence="5">
    <location>
        <begin position="1"/>
        <end position="11"/>
    </location>
</feature>
<evidence type="ECO:0000256" key="4">
    <source>
        <dbReference type="ARBA" id="ARBA00023242"/>
    </source>
</evidence>
<dbReference type="GO" id="GO:0005681">
    <property type="term" value="C:spliceosomal complex"/>
    <property type="evidence" value="ECO:0007669"/>
    <property type="project" value="TreeGrafter"/>
</dbReference>
<evidence type="ECO:0000256" key="1">
    <source>
        <dbReference type="ARBA" id="ARBA00004123"/>
    </source>
</evidence>
<dbReference type="RefSeq" id="XP_003055566.1">
    <property type="nucleotide sequence ID" value="XM_003055520.1"/>
</dbReference>
<dbReference type="STRING" id="564608.C1MHX1"/>
<evidence type="ECO:0000256" key="5">
    <source>
        <dbReference type="SAM" id="MobiDB-lite"/>
    </source>
</evidence>
<evidence type="ECO:0000313" key="6">
    <source>
        <dbReference type="EMBL" id="EEH60818.1"/>
    </source>
</evidence>
<dbReference type="Pfam" id="PF03517">
    <property type="entry name" value="Voldacs"/>
    <property type="match status" value="1"/>
</dbReference>
<dbReference type="InterPro" id="IPR039924">
    <property type="entry name" value="ICln/Lot5/Saf5"/>
</dbReference>
<dbReference type="InterPro" id="IPR011993">
    <property type="entry name" value="PH-like_dom_sf"/>
</dbReference>
<dbReference type="EMBL" id="GG663735">
    <property type="protein sequence ID" value="EEH60818.1"/>
    <property type="molecule type" value="Genomic_DNA"/>
</dbReference>
<keyword evidence="4" id="KW-0539">Nucleus</keyword>
<dbReference type="Proteomes" id="UP000001876">
    <property type="component" value="Unassembled WGS sequence"/>
</dbReference>
<dbReference type="GO" id="GO:0034715">
    <property type="term" value="C:pICln-Sm protein complex"/>
    <property type="evidence" value="ECO:0007669"/>
    <property type="project" value="TreeGrafter"/>
</dbReference>
<evidence type="ECO:0000256" key="2">
    <source>
        <dbReference type="ARBA" id="ARBA00004496"/>
    </source>
</evidence>
<dbReference type="AlphaFoldDB" id="C1MHX1"/>
<organism evidence="7">
    <name type="scientific">Micromonas pusilla (strain CCMP1545)</name>
    <name type="common">Picoplanktonic green alga</name>
    <dbReference type="NCBI Taxonomy" id="564608"/>
    <lineage>
        <taxon>Eukaryota</taxon>
        <taxon>Viridiplantae</taxon>
        <taxon>Chlorophyta</taxon>
        <taxon>Mamiellophyceae</taxon>
        <taxon>Mamiellales</taxon>
        <taxon>Mamiellaceae</taxon>
        <taxon>Micromonas</taxon>
    </lineage>
</organism>
<dbReference type="OrthoDB" id="19714at2759"/>
<feature type="region of interest" description="Disordered" evidence="5">
    <location>
        <begin position="1"/>
        <end position="63"/>
    </location>
</feature>
<dbReference type="PANTHER" id="PTHR21399:SF0">
    <property type="entry name" value="METHYLOSOME SUBUNIT PICLN"/>
    <property type="match status" value="1"/>
</dbReference>
<accession>C1MHX1</accession>
<feature type="region of interest" description="Disordered" evidence="5">
    <location>
        <begin position="85"/>
        <end position="109"/>
    </location>
</feature>
<comment type="subcellular location">
    <subcellularLocation>
        <location evidence="2">Cytoplasm</location>
    </subcellularLocation>
    <subcellularLocation>
        <location evidence="1">Nucleus</location>
    </subcellularLocation>
</comment>
<name>C1MHX1_MICPC</name>
<proteinExistence type="predicted"/>
<sequence length="162" mass="16411">MHAVSRGGGDGGFDRPCIYAQVEGAPPDGVKTGGEEKEKEEEEEEEDGGGGGGVGVDDFDEMTELRLVPTDPSALDDVFNTMSECAAMNPDDDDDDDDDGGGGGGGGGFYYDEAAVANGAGAAERAAALARLDALLVTDGDAGDAVDAAIANDPGRFEDDDE</sequence>
<dbReference type="GO" id="GO:0045292">
    <property type="term" value="P:mRNA cis splicing, via spliceosome"/>
    <property type="evidence" value="ECO:0007669"/>
    <property type="project" value="TreeGrafter"/>
</dbReference>
<dbReference type="KEGG" id="mpp:MICPUCDRAFT_50352"/>
<feature type="compositionally biased region" description="Acidic residues" evidence="5">
    <location>
        <begin position="90"/>
        <end position="100"/>
    </location>
</feature>
<dbReference type="PANTHER" id="PTHR21399">
    <property type="entry name" value="CHLORIDE CONDUCTANCE REGULATORY PROTEIN ICLN"/>
    <property type="match status" value="1"/>
</dbReference>
<protein>
    <submittedName>
        <fullName evidence="6">Predicted protein</fullName>
    </submittedName>
</protein>
<dbReference type="Gene3D" id="2.30.29.30">
    <property type="entry name" value="Pleckstrin-homology domain (PH domain)/Phosphotyrosine-binding domain (PTB)"/>
    <property type="match status" value="1"/>
</dbReference>
<keyword evidence="3" id="KW-0963">Cytoplasm</keyword>
<dbReference type="GO" id="GO:0005829">
    <property type="term" value="C:cytosol"/>
    <property type="evidence" value="ECO:0007669"/>
    <property type="project" value="TreeGrafter"/>
</dbReference>
<reference evidence="6 7" key="1">
    <citation type="journal article" date="2009" name="Science">
        <title>Green evolution and dynamic adaptations revealed by genomes of the marine picoeukaryotes Micromonas.</title>
        <authorList>
            <person name="Worden A.Z."/>
            <person name="Lee J.H."/>
            <person name="Mock T."/>
            <person name="Rouze P."/>
            <person name="Simmons M.P."/>
            <person name="Aerts A.L."/>
            <person name="Allen A.E."/>
            <person name="Cuvelier M.L."/>
            <person name="Derelle E."/>
            <person name="Everett M.V."/>
            <person name="Foulon E."/>
            <person name="Grimwood J."/>
            <person name="Gundlach H."/>
            <person name="Henrissat B."/>
            <person name="Napoli C."/>
            <person name="McDonald S.M."/>
            <person name="Parker M.S."/>
            <person name="Rombauts S."/>
            <person name="Salamov A."/>
            <person name="Von Dassow P."/>
            <person name="Badger J.H."/>
            <person name="Coutinho P.M."/>
            <person name="Demir E."/>
            <person name="Dubchak I."/>
            <person name="Gentemann C."/>
            <person name="Eikrem W."/>
            <person name="Gready J.E."/>
            <person name="John U."/>
            <person name="Lanier W."/>
            <person name="Lindquist E.A."/>
            <person name="Lucas S."/>
            <person name="Mayer K.F."/>
            <person name="Moreau H."/>
            <person name="Not F."/>
            <person name="Otillar R."/>
            <person name="Panaud O."/>
            <person name="Pangilinan J."/>
            <person name="Paulsen I."/>
            <person name="Piegu B."/>
            <person name="Poliakov A."/>
            <person name="Robbens S."/>
            <person name="Schmutz J."/>
            <person name="Toulza E."/>
            <person name="Wyss T."/>
            <person name="Zelensky A."/>
            <person name="Zhou K."/>
            <person name="Armbrust E.V."/>
            <person name="Bhattacharya D."/>
            <person name="Goodenough U.W."/>
            <person name="Van de Peer Y."/>
            <person name="Grigoriev I.V."/>
        </authorList>
    </citation>
    <scope>NUCLEOTIDE SEQUENCE [LARGE SCALE GENOMIC DNA]</scope>
    <source>
        <strain evidence="6 7">CCMP1545</strain>
    </source>
</reference>
<evidence type="ECO:0000313" key="7">
    <source>
        <dbReference type="Proteomes" id="UP000001876"/>
    </source>
</evidence>
<keyword evidence="7" id="KW-1185">Reference proteome</keyword>
<evidence type="ECO:0000256" key="3">
    <source>
        <dbReference type="ARBA" id="ARBA00022490"/>
    </source>
</evidence>
<feature type="compositionally biased region" description="Acidic residues" evidence="5">
    <location>
        <begin position="38"/>
        <end position="48"/>
    </location>
</feature>
<dbReference type="GeneID" id="9681133"/>
<gene>
    <name evidence="6" type="ORF">MICPUCDRAFT_50352</name>
</gene>
<dbReference type="GO" id="GO:0000387">
    <property type="term" value="P:spliceosomal snRNP assembly"/>
    <property type="evidence" value="ECO:0007669"/>
    <property type="project" value="TreeGrafter"/>
</dbReference>